<dbReference type="SUPFAM" id="SSF49899">
    <property type="entry name" value="Concanavalin A-like lectins/glucanases"/>
    <property type="match status" value="1"/>
</dbReference>
<accession>A0A9D4S089</accession>
<reference evidence="3" key="2">
    <citation type="submission" date="2020-11" db="EMBL/GenBank/DDBJ databases">
        <authorList>
            <person name="McCartney M.A."/>
            <person name="Auch B."/>
            <person name="Kono T."/>
            <person name="Mallez S."/>
            <person name="Becker A."/>
            <person name="Gohl D.M."/>
            <person name="Silverstein K.A.T."/>
            <person name="Koren S."/>
            <person name="Bechman K.B."/>
            <person name="Herman A."/>
            <person name="Abrahante J.E."/>
            <person name="Garbe J."/>
        </authorList>
    </citation>
    <scope>NUCLEOTIDE SEQUENCE</scope>
    <source>
        <strain evidence="3">Duluth1</strain>
        <tissue evidence="3">Whole animal</tissue>
    </source>
</reference>
<comment type="caution">
    <text evidence="3">The sequence shown here is derived from an EMBL/GenBank/DDBJ whole genome shotgun (WGS) entry which is preliminary data.</text>
</comment>
<gene>
    <name evidence="3" type="ORF">DPMN_011672</name>
</gene>
<name>A0A9D4S089_DREPO</name>
<protein>
    <recommendedName>
        <fullName evidence="2">MAM domain-containing protein</fullName>
    </recommendedName>
</protein>
<organism evidence="3 4">
    <name type="scientific">Dreissena polymorpha</name>
    <name type="common">Zebra mussel</name>
    <name type="synonym">Mytilus polymorpha</name>
    <dbReference type="NCBI Taxonomy" id="45954"/>
    <lineage>
        <taxon>Eukaryota</taxon>
        <taxon>Metazoa</taxon>
        <taxon>Spiralia</taxon>
        <taxon>Lophotrochozoa</taxon>
        <taxon>Mollusca</taxon>
        <taxon>Bivalvia</taxon>
        <taxon>Autobranchia</taxon>
        <taxon>Heteroconchia</taxon>
        <taxon>Euheterodonta</taxon>
        <taxon>Imparidentia</taxon>
        <taxon>Neoheterodontei</taxon>
        <taxon>Myida</taxon>
        <taxon>Dreissenoidea</taxon>
        <taxon>Dreissenidae</taxon>
        <taxon>Dreissena</taxon>
    </lineage>
</organism>
<dbReference type="InterPro" id="IPR051560">
    <property type="entry name" value="MAM_domain-containing"/>
</dbReference>
<sequence length="99" mass="10669">MYPKSLGVTTSAPGVTNTPAVGNLGARACSFEQPTICGYTQSTSDQFDWTFDSAGTTTIGTGPALDHTYNTPQGWCMSMILLVLESKIMLTFFILFCEI</sequence>
<proteinExistence type="predicted"/>
<keyword evidence="1" id="KW-0472">Membrane</keyword>
<dbReference type="GO" id="GO:0016020">
    <property type="term" value="C:membrane"/>
    <property type="evidence" value="ECO:0007669"/>
    <property type="project" value="InterPro"/>
</dbReference>
<dbReference type="Pfam" id="PF00629">
    <property type="entry name" value="MAM"/>
    <property type="match status" value="1"/>
</dbReference>
<evidence type="ECO:0000313" key="4">
    <source>
        <dbReference type="Proteomes" id="UP000828390"/>
    </source>
</evidence>
<dbReference type="Gene3D" id="2.60.120.200">
    <property type="match status" value="1"/>
</dbReference>
<dbReference type="AlphaFoldDB" id="A0A9D4S089"/>
<dbReference type="EMBL" id="JAIWYP010000001">
    <property type="protein sequence ID" value="KAH3887654.1"/>
    <property type="molecule type" value="Genomic_DNA"/>
</dbReference>
<dbReference type="Proteomes" id="UP000828390">
    <property type="component" value="Unassembled WGS sequence"/>
</dbReference>
<evidence type="ECO:0000259" key="2">
    <source>
        <dbReference type="PROSITE" id="PS50060"/>
    </source>
</evidence>
<evidence type="ECO:0000256" key="1">
    <source>
        <dbReference type="SAM" id="Phobius"/>
    </source>
</evidence>
<keyword evidence="1" id="KW-1133">Transmembrane helix</keyword>
<dbReference type="InterPro" id="IPR013320">
    <property type="entry name" value="ConA-like_dom_sf"/>
</dbReference>
<dbReference type="PANTHER" id="PTHR23282:SF148">
    <property type="entry name" value="MAM DOMAIN-CONTAINING PROTEIN"/>
    <property type="match status" value="1"/>
</dbReference>
<evidence type="ECO:0000313" key="3">
    <source>
        <dbReference type="EMBL" id="KAH3887654.1"/>
    </source>
</evidence>
<feature type="transmembrane region" description="Helical" evidence="1">
    <location>
        <begin position="77"/>
        <end position="97"/>
    </location>
</feature>
<keyword evidence="1" id="KW-0812">Transmembrane</keyword>
<reference evidence="3" key="1">
    <citation type="journal article" date="2019" name="bioRxiv">
        <title>The Genome of the Zebra Mussel, Dreissena polymorpha: A Resource for Invasive Species Research.</title>
        <authorList>
            <person name="McCartney M.A."/>
            <person name="Auch B."/>
            <person name="Kono T."/>
            <person name="Mallez S."/>
            <person name="Zhang Y."/>
            <person name="Obille A."/>
            <person name="Becker A."/>
            <person name="Abrahante J.E."/>
            <person name="Garbe J."/>
            <person name="Badalamenti J.P."/>
            <person name="Herman A."/>
            <person name="Mangelson H."/>
            <person name="Liachko I."/>
            <person name="Sullivan S."/>
            <person name="Sone E.D."/>
            <person name="Koren S."/>
            <person name="Silverstein K.A.T."/>
            <person name="Beckman K.B."/>
            <person name="Gohl D.M."/>
        </authorList>
    </citation>
    <scope>NUCLEOTIDE SEQUENCE</scope>
    <source>
        <strain evidence="3">Duluth1</strain>
        <tissue evidence="3">Whole animal</tissue>
    </source>
</reference>
<dbReference type="PANTHER" id="PTHR23282">
    <property type="entry name" value="APICAL ENDOSOMAL GLYCOPROTEIN PRECURSOR"/>
    <property type="match status" value="1"/>
</dbReference>
<dbReference type="PROSITE" id="PS50060">
    <property type="entry name" value="MAM_2"/>
    <property type="match status" value="1"/>
</dbReference>
<dbReference type="InterPro" id="IPR000998">
    <property type="entry name" value="MAM_dom"/>
</dbReference>
<keyword evidence="4" id="KW-1185">Reference proteome</keyword>
<feature type="domain" description="MAM" evidence="2">
    <location>
        <begin position="27"/>
        <end position="79"/>
    </location>
</feature>